<dbReference type="RefSeq" id="WP_169664070.1">
    <property type="nucleotide sequence ID" value="NZ_CP076132.1"/>
</dbReference>
<dbReference type="Proteomes" id="UP000678679">
    <property type="component" value="Chromosome 1"/>
</dbReference>
<reference evidence="13 14" key="1">
    <citation type="submission" date="2021-05" db="EMBL/GenBank/DDBJ databases">
        <title>Comparative genomic studies on the polysaccharide-degrading batcterial strains of the Flammeovirga genus.</title>
        <authorList>
            <person name="Zewei F."/>
            <person name="Zheng Z."/>
            <person name="Yu L."/>
            <person name="Ruyue G."/>
            <person name="Yanhong M."/>
            <person name="Yuanyuan C."/>
            <person name="Jingyan G."/>
            <person name="Wenjun H."/>
        </authorList>
    </citation>
    <scope>NUCLEOTIDE SEQUENCE [LARGE SCALE GENOMIC DNA]</scope>
    <source>
        <strain evidence="13 14">NBRC:100898</strain>
    </source>
</reference>
<evidence type="ECO:0000256" key="9">
    <source>
        <dbReference type="RuleBase" id="RU003357"/>
    </source>
</evidence>
<dbReference type="GO" id="GO:0009279">
    <property type="term" value="C:cell outer membrane"/>
    <property type="evidence" value="ECO:0007669"/>
    <property type="project" value="UniProtKB-SubCell"/>
</dbReference>
<keyword evidence="10" id="KW-0732">Signal</keyword>
<sequence length="1036" mass="114304">MRLFLQASKCLALFLGMMTLMSVSTFAQDRVISGTVTDSSDGSPLPGVNVKLVDTNIGTITDLNGSFKLSINDSHKEILFSYIGYLPETIEIGQRTVIDIQLNQDVEQLEEVVVVGYQVQKKSVVTGAIASVKSEDITQVPVQNAAQALQGKTAGVLVTPVSGQPGSGIDIRVRGTGSNGDNTPLYVVDGIQMDNINFLNPGDIESIEVLKDAASAAIYGSRGANGVVLVSTKKGKAGRTVVTYDGYYGVQEAWRKTPLMNAQEYMMFHNEGALNAGQSIKFTPDQMASNTTDTNWQDEMFSQAPIQSHTIQMSGGTETSTFMTSVSYFGQQGIIAPEKSNFDRYTIRLNSSHKISKYFKAGTNITFSREESKGINEQNQFGGVLQNALLHDPLTTVWEDRQDVIEAYDAYPVKPANQNGRYYAISDQTLREVVNPMARIENTYGENAGNKFLGNAYLELTPGVEGLTFKTDFGVDVGSGVTRGYNPEAYYNSVNQVLVSGVNQGATNYTVLQWENTANYQKQFGKHKLNFLLGTTLRQSYGGGLGSSRNNLQLPGWEYAYVNNGADDETQKGSGWYWQHRLMSFFGSVNYNYEDKYMLNVIARYDGSSRFGSNNQFGFFPSVQAGWVISNEEFLKGNETFNFLKLRAGWGQVGNERIGDFGYLELFGQTPSYPFGTAQGMQPGFGITRMANPDLKWETAQELNFGIDAGFFNDVLTATVDVYDRQRIDLLGTRPVPGFTGVGGPLSNLGTVSNKGIEMSLTYNTKVRDLEIGITAIGAYNDNEVTAVDNGDGRIYGNGMFQTQGQTMMEVGHALPYFWGWKTDGILQNADEATAYNEKYGESAQAGDIRYVDINGDGVIDNDDRTDIGTPVHSWTYGLNMRLAYKGFDMTMFWQGQAGGKLINGTLRPDLQQDQNYPARYLNRWTGEGSTNDFPRFTYDDQNQNFTRINDMVHVEDASYLRLRNLQVGYTLPQHISKKAGMSNLRVYVSGNNLFTFTNYSGMDPEVGHGGALGYGFDFGSYPQARSYLLGLNVSF</sequence>
<evidence type="ECO:0000256" key="10">
    <source>
        <dbReference type="SAM" id="SignalP"/>
    </source>
</evidence>
<dbReference type="PROSITE" id="PS52016">
    <property type="entry name" value="TONB_DEPENDENT_REC_3"/>
    <property type="match status" value="1"/>
</dbReference>
<keyword evidence="2 8" id="KW-0813">Transport</keyword>
<dbReference type="Gene3D" id="2.60.40.1120">
    <property type="entry name" value="Carboxypeptidase-like, regulatory domain"/>
    <property type="match status" value="1"/>
</dbReference>
<keyword evidence="3 8" id="KW-1134">Transmembrane beta strand</keyword>
<dbReference type="AlphaFoldDB" id="A0AAX1N7S4"/>
<dbReference type="EMBL" id="CP076132">
    <property type="protein sequence ID" value="QWG03257.1"/>
    <property type="molecule type" value="Genomic_DNA"/>
</dbReference>
<evidence type="ECO:0000259" key="11">
    <source>
        <dbReference type="Pfam" id="PF00593"/>
    </source>
</evidence>
<evidence type="ECO:0000256" key="4">
    <source>
        <dbReference type="ARBA" id="ARBA00022692"/>
    </source>
</evidence>
<dbReference type="InterPro" id="IPR023997">
    <property type="entry name" value="TonB-dep_OMP_SusC/RagA_CS"/>
</dbReference>
<dbReference type="SUPFAM" id="SSF56935">
    <property type="entry name" value="Porins"/>
    <property type="match status" value="1"/>
</dbReference>
<protein>
    <submittedName>
        <fullName evidence="13">SusC/RagA family TonB-linked outer membrane protein</fullName>
    </submittedName>
</protein>
<feature type="domain" description="TonB-dependent receptor-like beta-barrel" evidence="11">
    <location>
        <begin position="452"/>
        <end position="885"/>
    </location>
</feature>
<comment type="similarity">
    <text evidence="8 9">Belongs to the TonB-dependent receptor family.</text>
</comment>
<dbReference type="Pfam" id="PF13715">
    <property type="entry name" value="CarbopepD_reg_2"/>
    <property type="match status" value="1"/>
</dbReference>
<feature type="chain" id="PRO_5043959680" evidence="10">
    <location>
        <begin position="28"/>
        <end position="1036"/>
    </location>
</feature>
<comment type="subcellular location">
    <subcellularLocation>
        <location evidence="1 8">Cell outer membrane</location>
        <topology evidence="1 8">Multi-pass membrane protein</topology>
    </subcellularLocation>
</comment>
<dbReference type="Pfam" id="PF07715">
    <property type="entry name" value="Plug"/>
    <property type="match status" value="1"/>
</dbReference>
<evidence type="ECO:0000256" key="8">
    <source>
        <dbReference type="PROSITE-ProRule" id="PRU01360"/>
    </source>
</evidence>
<name>A0AAX1N7S4_9BACT</name>
<dbReference type="InterPro" id="IPR012910">
    <property type="entry name" value="Plug_dom"/>
</dbReference>
<evidence type="ECO:0000313" key="13">
    <source>
        <dbReference type="EMBL" id="QWG03257.1"/>
    </source>
</evidence>
<evidence type="ECO:0000256" key="6">
    <source>
        <dbReference type="ARBA" id="ARBA00023136"/>
    </source>
</evidence>
<feature type="signal peptide" evidence="10">
    <location>
        <begin position="1"/>
        <end position="27"/>
    </location>
</feature>
<dbReference type="NCBIfam" id="TIGR04056">
    <property type="entry name" value="OMP_RagA_SusC"/>
    <property type="match status" value="1"/>
</dbReference>
<keyword evidence="4 8" id="KW-0812">Transmembrane</keyword>
<dbReference type="InterPro" id="IPR036942">
    <property type="entry name" value="Beta-barrel_TonB_sf"/>
</dbReference>
<dbReference type="Pfam" id="PF00593">
    <property type="entry name" value="TonB_dep_Rec_b-barrel"/>
    <property type="match status" value="1"/>
</dbReference>
<dbReference type="FunFam" id="2.170.130.10:FF:000008">
    <property type="entry name" value="SusC/RagA family TonB-linked outer membrane protein"/>
    <property type="match status" value="1"/>
</dbReference>
<keyword evidence="6 8" id="KW-0472">Membrane</keyword>
<organism evidence="13 14">
    <name type="scientific">Flammeovirga yaeyamensis</name>
    <dbReference type="NCBI Taxonomy" id="367791"/>
    <lineage>
        <taxon>Bacteria</taxon>
        <taxon>Pseudomonadati</taxon>
        <taxon>Bacteroidota</taxon>
        <taxon>Cytophagia</taxon>
        <taxon>Cytophagales</taxon>
        <taxon>Flammeovirgaceae</taxon>
        <taxon>Flammeovirga</taxon>
    </lineage>
</organism>
<keyword evidence="7 8" id="KW-0998">Cell outer membrane</keyword>
<dbReference type="InterPro" id="IPR039426">
    <property type="entry name" value="TonB-dep_rcpt-like"/>
</dbReference>
<gene>
    <name evidence="13" type="ORF">KMW28_06655</name>
</gene>
<dbReference type="SUPFAM" id="SSF49464">
    <property type="entry name" value="Carboxypeptidase regulatory domain-like"/>
    <property type="match status" value="1"/>
</dbReference>
<proteinExistence type="inferred from homology"/>
<keyword evidence="14" id="KW-1185">Reference proteome</keyword>
<evidence type="ECO:0000259" key="12">
    <source>
        <dbReference type="Pfam" id="PF07715"/>
    </source>
</evidence>
<keyword evidence="5 9" id="KW-0798">TonB box</keyword>
<accession>A0AAX1N7S4</accession>
<evidence type="ECO:0000256" key="1">
    <source>
        <dbReference type="ARBA" id="ARBA00004571"/>
    </source>
</evidence>
<dbReference type="InterPro" id="IPR023996">
    <property type="entry name" value="TonB-dep_OMP_SusC/RagA"/>
</dbReference>
<dbReference type="NCBIfam" id="TIGR04057">
    <property type="entry name" value="SusC_RagA_signa"/>
    <property type="match status" value="1"/>
</dbReference>
<dbReference type="InterPro" id="IPR008969">
    <property type="entry name" value="CarboxyPept-like_regulatory"/>
</dbReference>
<dbReference type="KEGG" id="fya:KMW28_06655"/>
<dbReference type="Gene3D" id="2.40.170.20">
    <property type="entry name" value="TonB-dependent receptor, beta-barrel domain"/>
    <property type="match status" value="1"/>
</dbReference>
<evidence type="ECO:0000256" key="7">
    <source>
        <dbReference type="ARBA" id="ARBA00023237"/>
    </source>
</evidence>
<evidence type="ECO:0000313" key="14">
    <source>
        <dbReference type="Proteomes" id="UP000678679"/>
    </source>
</evidence>
<dbReference type="InterPro" id="IPR037066">
    <property type="entry name" value="Plug_dom_sf"/>
</dbReference>
<evidence type="ECO:0000256" key="2">
    <source>
        <dbReference type="ARBA" id="ARBA00022448"/>
    </source>
</evidence>
<dbReference type="Gene3D" id="2.170.130.10">
    <property type="entry name" value="TonB-dependent receptor, plug domain"/>
    <property type="match status" value="1"/>
</dbReference>
<evidence type="ECO:0000256" key="3">
    <source>
        <dbReference type="ARBA" id="ARBA00022452"/>
    </source>
</evidence>
<dbReference type="InterPro" id="IPR000531">
    <property type="entry name" value="Beta-barrel_TonB"/>
</dbReference>
<evidence type="ECO:0000256" key="5">
    <source>
        <dbReference type="ARBA" id="ARBA00023077"/>
    </source>
</evidence>
<feature type="domain" description="TonB-dependent receptor plug" evidence="12">
    <location>
        <begin position="124"/>
        <end position="227"/>
    </location>
</feature>